<evidence type="ECO:0000256" key="4">
    <source>
        <dbReference type="ARBA" id="ARBA00022692"/>
    </source>
</evidence>
<feature type="domain" description="Na+/H+ antiporter MnhB subunit-related protein" evidence="8">
    <location>
        <begin position="5"/>
        <end position="130"/>
    </location>
</feature>
<comment type="similarity">
    <text evidence="2">Belongs to the CPA3 antiporters (TC 2.A.63) subunit B family.</text>
</comment>
<keyword evidence="4 7" id="KW-0812">Transmembrane</keyword>
<keyword evidence="5 7" id="KW-1133">Transmembrane helix</keyword>
<feature type="transmembrane region" description="Helical" evidence="7">
    <location>
        <begin position="108"/>
        <end position="135"/>
    </location>
</feature>
<evidence type="ECO:0000259" key="8">
    <source>
        <dbReference type="Pfam" id="PF04039"/>
    </source>
</evidence>
<proteinExistence type="inferred from homology"/>
<evidence type="ECO:0000256" key="1">
    <source>
        <dbReference type="ARBA" id="ARBA00004651"/>
    </source>
</evidence>
<dbReference type="NCBIfam" id="NF009163">
    <property type="entry name" value="PRK12509.1"/>
    <property type="match status" value="1"/>
</dbReference>
<dbReference type="InterPro" id="IPR050622">
    <property type="entry name" value="CPA3_antiporter_subunitB"/>
</dbReference>
<dbReference type="RefSeq" id="WP_285763724.1">
    <property type="nucleotide sequence ID" value="NZ_BSYJ01000003.1"/>
</dbReference>
<evidence type="ECO:0000256" key="5">
    <source>
        <dbReference type="ARBA" id="ARBA00022989"/>
    </source>
</evidence>
<keyword evidence="10" id="KW-1185">Reference proteome</keyword>
<keyword evidence="6 7" id="KW-0472">Membrane</keyword>
<feature type="transmembrane region" description="Helical" evidence="7">
    <location>
        <begin position="35"/>
        <end position="55"/>
    </location>
</feature>
<accession>A0ABQ6LYA1</accession>
<evidence type="ECO:0000313" key="10">
    <source>
        <dbReference type="Proteomes" id="UP001224392"/>
    </source>
</evidence>
<dbReference type="Proteomes" id="UP001224392">
    <property type="component" value="Unassembled WGS sequence"/>
</dbReference>
<evidence type="ECO:0000313" key="9">
    <source>
        <dbReference type="EMBL" id="GMG87084.1"/>
    </source>
</evidence>
<sequence length="139" mass="14455">MKSIVLQTATRTFVALLLMFSIYMLLRGHNQPGGGFIAGLVAATAFTLLAMAWGVKAARQALRISPEGLAAAGLLIAGIASVIAGLFGDAPFTGQWLFLGGSETEKGLPVSSILLFDVGIYLSVLGAVLTLVFALEEND</sequence>
<evidence type="ECO:0000256" key="3">
    <source>
        <dbReference type="ARBA" id="ARBA00022475"/>
    </source>
</evidence>
<keyword evidence="3" id="KW-1003">Cell membrane</keyword>
<name>A0ABQ6LYA1_9GAMM</name>
<evidence type="ECO:0000256" key="2">
    <source>
        <dbReference type="ARBA" id="ARBA00009425"/>
    </source>
</evidence>
<gene>
    <name evidence="9" type="ORF">MNKW57_14050</name>
</gene>
<organism evidence="9 10">
    <name type="scientific">Biformimicrobium ophioploci</name>
    <dbReference type="NCBI Taxonomy" id="3036711"/>
    <lineage>
        <taxon>Bacteria</taxon>
        <taxon>Pseudomonadati</taxon>
        <taxon>Pseudomonadota</taxon>
        <taxon>Gammaproteobacteria</taxon>
        <taxon>Cellvibrionales</taxon>
        <taxon>Microbulbiferaceae</taxon>
        <taxon>Biformimicrobium</taxon>
    </lineage>
</organism>
<dbReference type="Pfam" id="PF04039">
    <property type="entry name" value="MnhB"/>
    <property type="match status" value="1"/>
</dbReference>
<evidence type="ECO:0000256" key="6">
    <source>
        <dbReference type="ARBA" id="ARBA00023136"/>
    </source>
</evidence>
<dbReference type="InterPro" id="IPR007182">
    <property type="entry name" value="MnhB"/>
</dbReference>
<dbReference type="PANTHER" id="PTHR33932">
    <property type="entry name" value="NA(+)/H(+) ANTIPORTER SUBUNIT B"/>
    <property type="match status" value="1"/>
</dbReference>
<comment type="subcellular location">
    <subcellularLocation>
        <location evidence="1">Cell membrane</location>
        <topology evidence="1">Multi-pass membrane protein</topology>
    </subcellularLocation>
</comment>
<feature type="transmembrane region" description="Helical" evidence="7">
    <location>
        <begin position="12"/>
        <end position="29"/>
    </location>
</feature>
<evidence type="ECO:0000256" key="7">
    <source>
        <dbReference type="SAM" id="Phobius"/>
    </source>
</evidence>
<protein>
    <submittedName>
        <fullName evidence="9">Na+/H+ antiporter subunit B</fullName>
    </submittedName>
</protein>
<dbReference type="PANTHER" id="PTHR33932:SF4">
    <property type="entry name" value="NA(+)_H(+) ANTIPORTER SUBUNIT B"/>
    <property type="match status" value="1"/>
</dbReference>
<dbReference type="EMBL" id="BSYJ01000003">
    <property type="protein sequence ID" value="GMG87084.1"/>
    <property type="molecule type" value="Genomic_DNA"/>
</dbReference>
<comment type="caution">
    <text evidence="9">The sequence shown here is derived from an EMBL/GenBank/DDBJ whole genome shotgun (WGS) entry which is preliminary data.</text>
</comment>
<reference evidence="9 10" key="1">
    <citation type="submission" date="2023-04" db="EMBL/GenBank/DDBJ databases">
        <title>Marinobulbifer ophiurae gen. nov., sp. Nov., isolate from tissue of brittle star Ophioplocus japonicus.</title>
        <authorList>
            <person name="Kawano K."/>
            <person name="Sawayama S."/>
            <person name="Nakagawa S."/>
        </authorList>
    </citation>
    <scope>NUCLEOTIDE SEQUENCE [LARGE SCALE GENOMIC DNA]</scope>
    <source>
        <strain evidence="9 10">NKW57</strain>
    </source>
</reference>
<feature type="transmembrane region" description="Helical" evidence="7">
    <location>
        <begin position="67"/>
        <end position="88"/>
    </location>
</feature>